<gene>
    <name evidence="8" type="ORF">DRE_03863</name>
</gene>
<dbReference type="PANTHER" id="PTHR14464:SF4">
    <property type="entry name" value="EXONUCLEASE V"/>
    <property type="match status" value="1"/>
</dbReference>
<comment type="similarity">
    <text evidence="2">Belongs to the EXO5 family.</text>
</comment>
<feature type="region of interest" description="Disordered" evidence="7">
    <location>
        <begin position="122"/>
        <end position="145"/>
    </location>
</feature>
<evidence type="ECO:0000313" key="8">
    <source>
        <dbReference type="EMBL" id="EWC46851.1"/>
    </source>
</evidence>
<comment type="subunit">
    <text evidence="3">Monomer.</text>
</comment>
<name>W7HS00_9PEZI</name>
<dbReference type="GO" id="GO:0051539">
    <property type="term" value="F:4 iron, 4 sulfur cluster binding"/>
    <property type="evidence" value="ECO:0007669"/>
    <property type="project" value="UniProtKB-KW"/>
</dbReference>
<dbReference type="OrthoDB" id="354769at2759"/>
<keyword evidence="4" id="KW-0411">Iron-sulfur</keyword>
<dbReference type="GO" id="GO:0005739">
    <property type="term" value="C:mitochondrion"/>
    <property type="evidence" value="ECO:0007669"/>
    <property type="project" value="TreeGrafter"/>
</dbReference>
<evidence type="ECO:0008006" key="10">
    <source>
        <dbReference type="Google" id="ProtNLM"/>
    </source>
</evidence>
<protein>
    <recommendedName>
        <fullName evidence="10">Exonuclease V</fullName>
    </recommendedName>
</protein>
<evidence type="ECO:0000256" key="6">
    <source>
        <dbReference type="ARBA" id="ARBA00022839"/>
    </source>
</evidence>
<evidence type="ECO:0000256" key="5">
    <source>
        <dbReference type="ARBA" id="ARBA00022722"/>
    </source>
</evidence>
<proteinExistence type="inferred from homology"/>
<comment type="cofactor">
    <cofactor evidence="1">
        <name>[4Fe-4S] cluster</name>
        <dbReference type="ChEBI" id="CHEBI:49883"/>
    </cofactor>
</comment>
<keyword evidence="5" id="KW-0540">Nuclease</keyword>
<keyword evidence="6" id="KW-0269">Exonuclease</keyword>
<accession>W7HS00</accession>
<evidence type="ECO:0000256" key="2">
    <source>
        <dbReference type="ARBA" id="ARBA00009797"/>
    </source>
</evidence>
<dbReference type="GO" id="GO:0036297">
    <property type="term" value="P:interstrand cross-link repair"/>
    <property type="evidence" value="ECO:0007669"/>
    <property type="project" value="TreeGrafter"/>
</dbReference>
<feature type="compositionally biased region" description="Basic and acidic residues" evidence="7">
    <location>
        <begin position="53"/>
        <end position="65"/>
    </location>
</feature>
<evidence type="ECO:0000256" key="1">
    <source>
        <dbReference type="ARBA" id="ARBA00001966"/>
    </source>
</evidence>
<dbReference type="PANTHER" id="PTHR14464">
    <property type="entry name" value="EXONUCLEASE V"/>
    <property type="match status" value="1"/>
</dbReference>
<sequence>MSARQMPRRLASPPHRNTASNSAAGDDYDIDFEIDDEDAAAIEQVFAEYTKTLTEKEEEKGRLSDAHTTSQGPTSIQKRSHSSSQPQPEEEAVEQENYHDSLALDSLLDLEYDDAELLAAFVPSPRPKDGKHPGAKLSDPQNNRPVEIDQSVLLEYHRRPQGRVCSESAQNQNVIDDSPEMKEKQATEEQNEASYIEAQKAGKVPQSLAKTALGDHPSPLERFRRSRGTTKLSVSDLLANLWCEQQYHYTLMRGFRRRTVEMEAGSRIHKEKEEEVHIVVPVSVTTQQDKWGLQIWNMIQGLESLRRTGLTRELGVWGWIDGIFIKGIIDEVRLTKYDRSEDDEYFTESLEDIGDEVSWEKAQLPDKTTNTPSATAIPAGERVGEGDRPIGPDVVAPMRQAPILEFAAPDATSTSQSAYILDLKTRNVPRIPPAGSSQAKSVYLQLMLYRHLLNGMITATSGSIIEKVCEQNNIPIDEPFSDQLLADLANLGAMNDGNGDDIDVLLENNSVRQLYTVFHKKLQQTIKTVEPHLAVIYRLQADGEFLDAAEYTADDQILQEHIDNVMSWWRGERTTVGVDIEEAWKCNRCEYAEYCSWRLDKIQETTATVRRRRKGAAA</sequence>
<evidence type="ECO:0000256" key="4">
    <source>
        <dbReference type="ARBA" id="ARBA00022485"/>
    </source>
</evidence>
<dbReference type="GO" id="GO:0005634">
    <property type="term" value="C:nucleus"/>
    <property type="evidence" value="ECO:0007669"/>
    <property type="project" value="TreeGrafter"/>
</dbReference>
<keyword evidence="4" id="KW-0479">Metal-binding</keyword>
<feature type="compositionally biased region" description="Polar residues" evidence="7">
    <location>
        <begin position="66"/>
        <end position="77"/>
    </location>
</feature>
<dbReference type="HOGENOM" id="CLU_013225_0_2_1"/>
<keyword evidence="4" id="KW-0004">4Fe-4S</keyword>
<feature type="region of interest" description="Disordered" evidence="7">
    <location>
        <begin position="1"/>
        <end position="31"/>
    </location>
</feature>
<dbReference type="InterPro" id="IPR019190">
    <property type="entry name" value="EXOV"/>
</dbReference>
<evidence type="ECO:0000256" key="7">
    <source>
        <dbReference type="SAM" id="MobiDB-lite"/>
    </source>
</evidence>
<dbReference type="Proteomes" id="UP000024837">
    <property type="component" value="Unassembled WGS sequence"/>
</dbReference>
<evidence type="ECO:0000256" key="3">
    <source>
        <dbReference type="ARBA" id="ARBA00011245"/>
    </source>
</evidence>
<feature type="region of interest" description="Disordered" evidence="7">
    <location>
        <begin position="53"/>
        <end position="100"/>
    </location>
</feature>
<reference evidence="8 9" key="1">
    <citation type="submission" date="2013-05" db="EMBL/GenBank/DDBJ databases">
        <title>Drechslerella stenobrocha genome reveals carnivorous origination and mechanical trapping mechanism of predatory fungi.</title>
        <authorList>
            <person name="Liu X."/>
            <person name="Zhang W."/>
            <person name="Liu K."/>
        </authorList>
    </citation>
    <scope>NUCLEOTIDE SEQUENCE [LARGE SCALE GENOMIC DNA]</scope>
    <source>
        <strain evidence="8 9">248</strain>
    </source>
</reference>
<organism evidence="8 9">
    <name type="scientific">Drechslerella stenobrocha 248</name>
    <dbReference type="NCBI Taxonomy" id="1043628"/>
    <lineage>
        <taxon>Eukaryota</taxon>
        <taxon>Fungi</taxon>
        <taxon>Dikarya</taxon>
        <taxon>Ascomycota</taxon>
        <taxon>Pezizomycotina</taxon>
        <taxon>Orbiliomycetes</taxon>
        <taxon>Orbiliales</taxon>
        <taxon>Orbiliaceae</taxon>
        <taxon>Drechslerella</taxon>
    </lineage>
</organism>
<keyword evidence="4" id="KW-0408">Iron</keyword>
<dbReference type="Pfam" id="PF09810">
    <property type="entry name" value="Exo5"/>
    <property type="match status" value="1"/>
</dbReference>
<feature type="region of interest" description="Disordered" evidence="7">
    <location>
        <begin position="364"/>
        <end position="387"/>
    </location>
</feature>
<keyword evidence="6" id="KW-0378">Hydrolase</keyword>
<keyword evidence="9" id="KW-1185">Reference proteome</keyword>
<dbReference type="AlphaFoldDB" id="W7HS00"/>
<dbReference type="EMBL" id="KI966414">
    <property type="protein sequence ID" value="EWC46851.1"/>
    <property type="molecule type" value="Genomic_DNA"/>
</dbReference>
<dbReference type="GO" id="GO:0045145">
    <property type="term" value="F:single-stranded DNA 5'-3' DNA exonuclease activity"/>
    <property type="evidence" value="ECO:0007669"/>
    <property type="project" value="InterPro"/>
</dbReference>
<evidence type="ECO:0000313" key="9">
    <source>
        <dbReference type="Proteomes" id="UP000024837"/>
    </source>
</evidence>